<name>A0A1C9CWN3_SALET</name>
<organism evidence="2">
    <name type="scientific">Salmonella enterica I</name>
    <dbReference type="NCBI Taxonomy" id="59201"/>
    <lineage>
        <taxon>Bacteria</taxon>
        <taxon>Pseudomonadati</taxon>
        <taxon>Pseudomonadota</taxon>
        <taxon>Gammaproteobacteria</taxon>
        <taxon>Enterobacterales</taxon>
        <taxon>Enterobacteriaceae</taxon>
        <taxon>Salmonella</taxon>
    </lineage>
</organism>
<feature type="chain" id="PRO_5008894250" description="Lipoprotein" evidence="1">
    <location>
        <begin position="25"/>
        <end position="88"/>
    </location>
</feature>
<dbReference type="AlphaFoldDB" id="A0A1C9CWN3"/>
<dbReference type="EMBL" id="KX237654">
    <property type="protein sequence ID" value="AON76459.1"/>
    <property type="molecule type" value="Genomic_DNA"/>
</dbReference>
<evidence type="ECO:0008006" key="3">
    <source>
        <dbReference type="Google" id="ProtNLM"/>
    </source>
</evidence>
<evidence type="ECO:0000256" key="1">
    <source>
        <dbReference type="SAM" id="SignalP"/>
    </source>
</evidence>
<reference evidence="2" key="1">
    <citation type="journal article" date="2016" name="J. Antimicrob. Chemother.">
        <title>WGS for surveillance of antimicrobial resistance: a pilot study to detect the prevalence and mechanism of resistance to azithromycin in a UK population of non-typhoidal Salmonella.</title>
        <authorList>
            <person name="Nair S."/>
            <person name="Ashton P."/>
            <person name="Doumith M."/>
            <person name="Connell S."/>
            <person name="Painset A."/>
            <person name="Mwaigwisya S."/>
            <person name="Langridge G."/>
            <person name="de Pinna E."/>
            <person name="Godbole G."/>
            <person name="Day M."/>
        </authorList>
    </citation>
    <scope>NUCLEOTIDE SEQUENCE</scope>
    <source>
        <strain evidence="2">H123780513</strain>
    </source>
</reference>
<evidence type="ECO:0000313" key="2">
    <source>
        <dbReference type="EMBL" id="AON76459.1"/>
    </source>
</evidence>
<feature type="signal peptide" evidence="1">
    <location>
        <begin position="1"/>
        <end position="24"/>
    </location>
</feature>
<accession>A0A1C9CWN3</accession>
<keyword evidence="1" id="KW-0732">Signal</keyword>
<sequence length="88" mass="9537">MLRRFLGKSVIVGAMLAMSGCAMVQYNDGEKVSIQSDGWYGLDSLQKTADKACQQYGKSKAVYQHSANANPHLAPGSGVQNTIWKCEP</sequence>
<protein>
    <recommendedName>
        <fullName evidence="3">Lipoprotein</fullName>
    </recommendedName>
</protein>
<dbReference type="PROSITE" id="PS51257">
    <property type="entry name" value="PROKAR_LIPOPROTEIN"/>
    <property type="match status" value="1"/>
</dbReference>
<proteinExistence type="predicted"/>